<dbReference type="AlphaFoldDB" id="A0A8T5V6H9"/>
<protein>
    <submittedName>
        <fullName evidence="2">XRE family transcriptional regulator</fullName>
    </submittedName>
</protein>
<comment type="similarity">
    <text evidence="1">Belongs to the short-chain fatty acyl-CoA assimilation regulator (ScfR) family.</text>
</comment>
<dbReference type="PANTHER" id="PTHR43236:SF2">
    <property type="entry name" value="BLL0069 PROTEIN"/>
    <property type="match status" value="1"/>
</dbReference>
<dbReference type="PANTHER" id="PTHR43236">
    <property type="entry name" value="ANTITOXIN HIGA1"/>
    <property type="match status" value="1"/>
</dbReference>
<dbReference type="Gene3D" id="1.10.10.2910">
    <property type="match status" value="1"/>
</dbReference>
<reference evidence="2" key="1">
    <citation type="journal article" date="2017" name="Syst. Appl. Microbiol.">
        <title>Soybeans inoculated with root zone soils of Canadian native legumes harbour diverse and novel Bradyrhizobium spp. that possess agricultural potential.</title>
        <authorList>
            <person name="Bromfield E.S.P."/>
            <person name="Cloutier S."/>
            <person name="Tambong J.T."/>
            <person name="Tran Thi T.V."/>
        </authorList>
    </citation>
    <scope>NUCLEOTIDE SEQUENCE</scope>
    <source>
        <strain evidence="2">1S5</strain>
    </source>
</reference>
<dbReference type="CDD" id="cd00093">
    <property type="entry name" value="HTH_XRE"/>
    <property type="match status" value="1"/>
</dbReference>
<dbReference type="InterPro" id="IPR010359">
    <property type="entry name" value="IrrE_HExxH"/>
</dbReference>
<sequence length="386" mass="44050">MAYNPNILREVLRARSLTREQLSKRLGLSVTQLESELQREPEPRQGILNDIAKELALPPFIFFMERAPQFHDVLPDFRSPNPAPRAKSRETIEAIHFAEGIQRTVIEGRVRGAPQLPAFTATNNDDVDEFALAARRFFNITIEDQSNAKDAREFYNVCRNRIEEKGIFVLHDSFPHADGSGFCLAHFLYPVVVINTMQQTRGRRLFTLIQELAHVLMGKSGISDPFVRENVTERLCNRFAGAFLVPRSYVAPLLGTSSPANDPDQDDVRWASRRLKISQEATVLRLEQLSFYRSGSYDKWKRLVHNANPDYSEKKGGPPQPPAQEKVKLAKYGYQFARAFDALLSDGRISEVNLYRSTGLKPKYQRPYFAYAKSISDAELRELQDE</sequence>
<dbReference type="InterPro" id="IPR001387">
    <property type="entry name" value="Cro/C1-type_HTH"/>
</dbReference>
<reference evidence="2" key="2">
    <citation type="submission" date="2022-04" db="EMBL/GenBank/DDBJ databases">
        <authorList>
            <person name="Bromfield E.S.P."/>
            <person name="Cloutier S."/>
        </authorList>
    </citation>
    <scope>NUCLEOTIDE SEQUENCE</scope>
    <source>
        <strain evidence="2">1S5</strain>
    </source>
</reference>
<dbReference type="InterPro" id="IPR010982">
    <property type="entry name" value="Lambda_DNA-bd_dom_sf"/>
</dbReference>
<evidence type="ECO:0000313" key="3">
    <source>
        <dbReference type="Proteomes" id="UP000551709"/>
    </source>
</evidence>
<dbReference type="Proteomes" id="UP000551709">
    <property type="component" value="Chromosome"/>
</dbReference>
<evidence type="ECO:0000256" key="1">
    <source>
        <dbReference type="ARBA" id="ARBA00007227"/>
    </source>
</evidence>
<dbReference type="RefSeq" id="WP_166095584.1">
    <property type="nucleotide sequence ID" value="NZ_CP096255.1"/>
</dbReference>
<dbReference type="SMART" id="SM00530">
    <property type="entry name" value="HTH_XRE"/>
    <property type="match status" value="1"/>
</dbReference>
<dbReference type="GO" id="GO:0003677">
    <property type="term" value="F:DNA binding"/>
    <property type="evidence" value="ECO:0007669"/>
    <property type="project" value="InterPro"/>
</dbReference>
<evidence type="ECO:0000313" key="2">
    <source>
        <dbReference type="EMBL" id="UPT84278.1"/>
    </source>
</evidence>
<proteinExistence type="inferred from homology"/>
<accession>A0A8T5V6H9</accession>
<organism evidence="2 3">
    <name type="scientific">Bradyrhizobium barranii subsp. apii</name>
    <dbReference type="NCBI Taxonomy" id="2819348"/>
    <lineage>
        <taxon>Bacteria</taxon>
        <taxon>Pseudomonadati</taxon>
        <taxon>Pseudomonadota</taxon>
        <taxon>Alphaproteobacteria</taxon>
        <taxon>Hyphomicrobiales</taxon>
        <taxon>Nitrobacteraceae</taxon>
        <taxon>Bradyrhizobium</taxon>
        <taxon>Bradyrhizobium barranii</taxon>
    </lineage>
</organism>
<name>A0A8T5V6H9_9BRAD</name>
<dbReference type="Pfam" id="PF06114">
    <property type="entry name" value="Peptidase_M78"/>
    <property type="match status" value="1"/>
</dbReference>
<dbReference type="SUPFAM" id="SSF47413">
    <property type="entry name" value="lambda repressor-like DNA-binding domains"/>
    <property type="match status" value="1"/>
</dbReference>
<dbReference type="EMBL" id="CP096255">
    <property type="protein sequence ID" value="UPT84278.1"/>
    <property type="molecule type" value="Genomic_DNA"/>
</dbReference>
<gene>
    <name evidence="2" type="ORF">HAP41_0000028325</name>
</gene>
<dbReference type="InterPro" id="IPR052345">
    <property type="entry name" value="Rad_response_metalloprotease"/>
</dbReference>